<keyword evidence="1" id="KW-1133">Transmembrane helix</keyword>
<evidence type="ECO:0000256" key="1">
    <source>
        <dbReference type="SAM" id="Phobius"/>
    </source>
</evidence>
<keyword evidence="1" id="KW-0472">Membrane</keyword>
<dbReference type="EMBL" id="PDBW01000001">
    <property type="protein sequence ID" value="PFH01327.1"/>
    <property type="molecule type" value="Genomic_DNA"/>
</dbReference>
<dbReference type="Proteomes" id="UP000223596">
    <property type="component" value="Unassembled WGS sequence"/>
</dbReference>
<evidence type="ECO:0000259" key="2">
    <source>
        <dbReference type="Pfam" id="PF16472"/>
    </source>
</evidence>
<evidence type="ECO:0000313" key="4">
    <source>
        <dbReference type="Proteomes" id="UP000223596"/>
    </source>
</evidence>
<dbReference type="RefSeq" id="WP_003513231.1">
    <property type="nucleotide sequence ID" value="NZ_CP013828.1"/>
</dbReference>
<comment type="caution">
    <text evidence="3">The sequence shown here is derived from an EMBL/GenBank/DDBJ whole genome shotgun (WGS) entry which is preliminary data.</text>
</comment>
<keyword evidence="1" id="KW-0812">Transmembrane</keyword>
<name>A0AB36TBC7_ACETH</name>
<feature type="domain" description="Prolow-density lipoprotein receptor-related protein 1-like beta-propeller" evidence="2">
    <location>
        <begin position="73"/>
        <end position="162"/>
    </location>
</feature>
<dbReference type="InterPro" id="IPR032485">
    <property type="entry name" value="LRP1-like_beta_prop"/>
</dbReference>
<accession>A0AB36TBC7</accession>
<sequence length="357" mass="40437">MSNEQNSKNNSKIVLISSVVILILVFVVLVSKLGSGSKPSNSPDSPKISQSDYIKEKINTPINLDTYVKNALTCGSLAVTDDYIFYSNSEGLYRINKDGSNKLELEQGEISNINIYNNYLYYTKRISENKTISSTNYTHNIIKQSFDGSEKTEIASMNCQRIDSMLAVNDLLIYKLVIFEGDGGKDDYGEETGKLVSKYQAVSLENPEDIGDVSEQQFSSIMTLNYPFNQTELNQYLREAGYDNFSVKSAYSVSDTMYFETRRMKNPRDTVIFSISKKDSKLNLIARYDTVEENDYTIEYTLTGFSYNESDNSLYYILSTRKRDKNNVITGEKLEMCKLDLSSNSITVIDTILSKGF</sequence>
<protein>
    <submittedName>
        <fullName evidence="3">Uncharacterized protein DUF5050</fullName>
    </submittedName>
</protein>
<dbReference type="Pfam" id="PF16472">
    <property type="entry name" value="DUF5050"/>
    <property type="match status" value="1"/>
</dbReference>
<gene>
    <name evidence="3" type="ORF">M972_1157</name>
</gene>
<dbReference type="AlphaFoldDB" id="A0AB36TBC7"/>
<reference evidence="3 4" key="1">
    <citation type="submission" date="2017-09" db="EMBL/GenBank/DDBJ databases">
        <title>Evaluation of Pacific Biosciences Sequencing Technology to Finishing C. thermocellum Genome Sequences.</title>
        <authorList>
            <person name="Brown S."/>
        </authorList>
    </citation>
    <scope>NUCLEOTIDE SEQUENCE [LARGE SCALE GENOMIC DNA]</scope>
    <source>
        <strain evidence="3 4">AD2</strain>
    </source>
</reference>
<dbReference type="GeneID" id="35804709"/>
<organism evidence="3 4">
    <name type="scientific">Acetivibrio thermocellus AD2</name>
    <dbReference type="NCBI Taxonomy" id="1138384"/>
    <lineage>
        <taxon>Bacteria</taxon>
        <taxon>Bacillati</taxon>
        <taxon>Bacillota</taxon>
        <taxon>Clostridia</taxon>
        <taxon>Eubacteriales</taxon>
        <taxon>Oscillospiraceae</taxon>
        <taxon>Acetivibrio</taxon>
    </lineage>
</organism>
<evidence type="ECO:0000313" key="3">
    <source>
        <dbReference type="EMBL" id="PFH01327.1"/>
    </source>
</evidence>
<feature type="transmembrane region" description="Helical" evidence="1">
    <location>
        <begin position="12"/>
        <end position="31"/>
    </location>
</feature>
<proteinExistence type="predicted"/>